<dbReference type="EMBL" id="JAIGYQ010000002">
    <property type="protein sequence ID" value="MBX7490178.1"/>
    <property type="molecule type" value="Genomic_DNA"/>
</dbReference>
<evidence type="ECO:0000256" key="4">
    <source>
        <dbReference type="ARBA" id="ARBA00022840"/>
    </source>
</evidence>
<dbReference type="SUPFAM" id="SSF81923">
    <property type="entry name" value="Double Clp-N motif"/>
    <property type="match status" value="1"/>
</dbReference>
<evidence type="ECO:0000313" key="9">
    <source>
        <dbReference type="EMBL" id="MBX7490178.1"/>
    </source>
</evidence>
<dbReference type="PROSITE" id="PS00870">
    <property type="entry name" value="CLPAB_1"/>
    <property type="match status" value="1"/>
</dbReference>
<dbReference type="Pfam" id="PF10431">
    <property type="entry name" value="ClpB_D2-small"/>
    <property type="match status" value="1"/>
</dbReference>
<dbReference type="InterPro" id="IPR036628">
    <property type="entry name" value="Clp_N_dom_sf"/>
</dbReference>
<dbReference type="SMART" id="SM01086">
    <property type="entry name" value="ClpB_D2-small"/>
    <property type="match status" value="1"/>
</dbReference>
<evidence type="ECO:0000256" key="5">
    <source>
        <dbReference type="ARBA" id="ARBA00023186"/>
    </source>
</evidence>
<dbReference type="PANTHER" id="PTHR11638:SF111">
    <property type="entry name" value="ATP-DEPENDENT CLP PROTEASE ATP-BINDING SUBUNIT CLPA"/>
    <property type="match status" value="1"/>
</dbReference>
<dbReference type="CDD" id="cd00009">
    <property type="entry name" value="AAA"/>
    <property type="match status" value="1"/>
</dbReference>
<feature type="domain" description="Clp R" evidence="8">
    <location>
        <begin position="1"/>
        <end position="147"/>
    </location>
</feature>
<organism evidence="9 10">
    <name type="scientific">Helicobacter turcicus</name>
    <dbReference type="NCBI Taxonomy" id="2867412"/>
    <lineage>
        <taxon>Bacteria</taxon>
        <taxon>Pseudomonadati</taxon>
        <taxon>Campylobacterota</taxon>
        <taxon>Epsilonproteobacteria</taxon>
        <taxon>Campylobacterales</taxon>
        <taxon>Helicobacteraceae</taxon>
        <taxon>Helicobacter</taxon>
    </lineage>
</organism>
<dbReference type="Pfam" id="PF17871">
    <property type="entry name" value="AAA_lid_9"/>
    <property type="match status" value="1"/>
</dbReference>
<dbReference type="InterPro" id="IPR050130">
    <property type="entry name" value="ClpA_ClpB"/>
</dbReference>
<dbReference type="PROSITE" id="PS51903">
    <property type="entry name" value="CLP_R"/>
    <property type="match status" value="1"/>
</dbReference>
<dbReference type="SMART" id="SM00382">
    <property type="entry name" value="AAA"/>
    <property type="match status" value="2"/>
</dbReference>
<evidence type="ECO:0000256" key="7">
    <source>
        <dbReference type="SAM" id="MobiDB-lite"/>
    </source>
</evidence>
<gene>
    <name evidence="9" type="ORF">K4G57_01620</name>
</gene>
<evidence type="ECO:0000313" key="10">
    <source>
        <dbReference type="Proteomes" id="UP000700059"/>
    </source>
</evidence>
<dbReference type="InterPro" id="IPR041546">
    <property type="entry name" value="ClpA/ClpB_AAA_lid"/>
</dbReference>
<reference evidence="9 10" key="1">
    <citation type="submission" date="2021-08" db="EMBL/GenBank/DDBJ databases">
        <title>Helicobacter spp. isolated from feces of Anatolian Ground Squirrel (Spermophilus xanthoprymnus) in Turkey.</title>
        <authorList>
            <person name="Aydin F."/>
            <person name="Abay S."/>
            <person name="Kayman T."/>
            <person name="Karakaya E."/>
            <person name="Saticioglu I.B."/>
        </authorList>
    </citation>
    <scope>NUCLEOTIDE SEQUENCE [LARGE SCALE GENOMIC DNA]</scope>
    <source>
        <strain evidence="9 10">Faydin-H70</strain>
    </source>
</reference>
<dbReference type="PRINTS" id="PR00300">
    <property type="entry name" value="CLPPROTEASEA"/>
</dbReference>
<evidence type="ECO:0000256" key="6">
    <source>
        <dbReference type="PROSITE-ProRule" id="PRU01251"/>
    </source>
</evidence>
<dbReference type="InterPro" id="IPR003593">
    <property type="entry name" value="AAA+_ATPase"/>
</dbReference>
<dbReference type="Gene3D" id="1.10.1780.10">
    <property type="entry name" value="Clp, N-terminal domain"/>
    <property type="match status" value="1"/>
</dbReference>
<dbReference type="Gene3D" id="1.10.8.60">
    <property type="match status" value="2"/>
</dbReference>
<protein>
    <recommendedName>
        <fullName evidence="1">Chaperone protein ClpB</fullName>
    </recommendedName>
</protein>
<keyword evidence="5" id="KW-0143">Chaperone</keyword>
<sequence length="784" mass="87217">MFEISKELNIVLQNAQKEAKEQGHEYLTLEHIFHALLENKKIIKTLQECGGNVEVMKRQVERYLKQFLQSYPKHQEDGVMPQETLAVTRVIEIMIGHVKGSQRQQAQVSDLLAAILEEEKAFCAQVLNTQGITRLNILEYITENQASFHGESYKGTRDTIKEGNGEKKESALENYCTNLTQMAREGKIDPVVGREAEIRRCFEVLLRKKKNNPLLVGEPGVGKTAVAEGLALKMITAQSPLENTEIYMLNMGALVAGTKYRGDFEKRIKALTDEVLELGNVVLFIDEIHMLIGAGATNSGSMDASNLLKPMLGNGKLRCIGASTYAEYRSFLDKDKALSRRFAKVEVKEPSREESILILEGVKKYYEKHHNVSYSREAIALIVDLSMRHLHERFLPDKAIDVLDEVGASYKLDGKSGKISLQSIKKMIATMAKIPEIEATKDDKSVLKNLQKYLKSRIFGQDDAIGEVVSALKRNKAGLGAPNKPIGSFLFSGPSGVGKTELAKEIARALNINFERLDMSEYMEKISSSQLIGAAAGYVGYEKGGILTEMIKKSPHTLLLLDEVEKAHPDVLNVFLQVMDYGKLTDNNGESVDFSSVILILTSNVGSKEMPVLGFKQDTNLRFSSAIKDYFSPEFRNRLDAIVAFNPLSHEEILKIVDKNIADLNAQIAPKGVEVILEKSAKEYLAKIGFNAELGARPLALVIQKEIKNILSDAMLFGDLSKGGVVSFAFIKDKLTHKFLPKSMESKNTSRKKKESKIKIATKTAQKSPKLVVKRTKMKKADNA</sequence>
<dbReference type="InterPro" id="IPR027417">
    <property type="entry name" value="P-loop_NTPase"/>
</dbReference>
<dbReference type="Pfam" id="PF02861">
    <property type="entry name" value="Clp_N"/>
    <property type="match status" value="1"/>
</dbReference>
<dbReference type="InterPro" id="IPR001270">
    <property type="entry name" value="ClpA/B"/>
</dbReference>
<dbReference type="Pfam" id="PF07724">
    <property type="entry name" value="AAA_2"/>
    <property type="match status" value="1"/>
</dbReference>
<dbReference type="InterPro" id="IPR019489">
    <property type="entry name" value="Clp_ATPase_C"/>
</dbReference>
<evidence type="ECO:0000256" key="3">
    <source>
        <dbReference type="ARBA" id="ARBA00022741"/>
    </source>
</evidence>
<keyword evidence="2 6" id="KW-0677">Repeat</keyword>
<evidence type="ECO:0000256" key="1">
    <source>
        <dbReference type="ARBA" id="ARBA00017574"/>
    </source>
</evidence>
<feature type="region of interest" description="Disordered" evidence="7">
    <location>
        <begin position="743"/>
        <end position="784"/>
    </location>
</feature>
<dbReference type="Pfam" id="PF00004">
    <property type="entry name" value="AAA"/>
    <property type="match status" value="1"/>
</dbReference>
<keyword evidence="4" id="KW-0067">ATP-binding</keyword>
<evidence type="ECO:0000256" key="2">
    <source>
        <dbReference type="ARBA" id="ARBA00022737"/>
    </source>
</evidence>
<dbReference type="InterPro" id="IPR018368">
    <property type="entry name" value="ClpA/B_CS1"/>
</dbReference>
<dbReference type="Proteomes" id="UP000700059">
    <property type="component" value="Unassembled WGS sequence"/>
</dbReference>
<dbReference type="CDD" id="cd19499">
    <property type="entry name" value="RecA-like_ClpB_Hsp104-like"/>
    <property type="match status" value="1"/>
</dbReference>
<evidence type="ECO:0000259" key="8">
    <source>
        <dbReference type="PROSITE" id="PS51903"/>
    </source>
</evidence>
<dbReference type="SUPFAM" id="SSF52540">
    <property type="entry name" value="P-loop containing nucleoside triphosphate hydrolases"/>
    <property type="match status" value="2"/>
</dbReference>
<dbReference type="InterPro" id="IPR004176">
    <property type="entry name" value="Clp_R_N"/>
</dbReference>
<proteinExistence type="predicted"/>
<keyword evidence="3" id="KW-0547">Nucleotide-binding</keyword>
<comment type="caution">
    <text evidence="9">The sequence shown here is derived from an EMBL/GenBank/DDBJ whole genome shotgun (WGS) entry which is preliminary data.</text>
</comment>
<dbReference type="Gene3D" id="3.40.50.300">
    <property type="entry name" value="P-loop containing nucleotide triphosphate hydrolases"/>
    <property type="match status" value="2"/>
</dbReference>
<accession>A0ABS7JLA9</accession>
<dbReference type="PANTHER" id="PTHR11638">
    <property type="entry name" value="ATP-DEPENDENT CLP PROTEASE"/>
    <property type="match status" value="1"/>
</dbReference>
<keyword evidence="10" id="KW-1185">Reference proteome</keyword>
<dbReference type="RefSeq" id="WP_221531637.1">
    <property type="nucleotide sequence ID" value="NZ_JAIGYP010000002.1"/>
</dbReference>
<name>A0ABS7JLA9_9HELI</name>
<dbReference type="InterPro" id="IPR003959">
    <property type="entry name" value="ATPase_AAA_core"/>
</dbReference>